<keyword evidence="2" id="KW-1185">Reference proteome</keyword>
<comment type="caution">
    <text evidence="1">The sequence shown here is derived from an EMBL/GenBank/DDBJ whole genome shotgun (WGS) entry which is preliminary data.</text>
</comment>
<dbReference type="OrthoDB" id="3035621at2759"/>
<evidence type="ECO:0000313" key="2">
    <source>
        <dbReference type="Proteomes" id="UP000807469"/>
    </source>
</evidence>
<protein>
    <recommendedName>
        <fullName evidence="3">F-box domain-containing protein</fullName>
    </recommendedName>
</protein>
<proteinExistence type="predicted"/>
<sequence length="465" mass="52563">MSSLPTSIILPSTSRKCNSPAISVLPTELLVQIFTLLCSQPPRPSCQHSEEEINNYPSFSTPLFLGKICGSWRDLVWATPSLWRRIDLILPIEKHDIYAELLEEWLGRSKSLPLSITFRRDDSIRAGNVAEWGDKALPLFHLISNEWQRWEHIDLFVPHGFCTLRMEGVQSNDMPLLRTAKLRGLQQRSPGPYFLSNTPNLSTLHFHGSKFPPLSGPYLQLTRLIVSGLCLNDVMHIITHAPNVVTLYVAEGTAPFIARTDQQKVSLARLTSLTMIRSVLLAAFLDALDLPGLAHLHLEGNPVKPLVLDGIYPFIRRHGRSLQSLSLAGFAEARFDEFIESMPALRRFTLKRENGTRNAEFFQFALAVAVGSHLLPQLEYLEFHGTVYPLDVIFWAVQRRWGTLRIQGDLVDRPHRNNVPASKVRSLVLSASLPPKYKEEATTYLKRELAEGLDLGFIDWAFVSF</sequence>
<dbReference type="InterPro" id="IPR032675">
    <property type="entry name" value="LRR_dom_sf"/>
</dbReference>
<dbReference type="EMBL" id="MU155147">
    <property type="protein sequence ID" value="KAF9484110.1"/>
    <property type="molecule type" value="Genomic_DNA"/>
</dbReference>
<dbReference type="SUPFAM" id="SSF52047">
    <property type="entry name" value="RNI-like"/>
    <property type="match status" value="1"/>
</dbReference>
<evidence type="ECO:0008006" key="3">
    <source>
        <dbReference type="Google" id="ProtNLM"/>
    </source>
</evidence>
<dbReference type="AlphaFoldDB" id="A0A9P5ZCD1"/>
<dbReference type="Gene3D" id="3.80.10.10">
    <property type="entry name" value="Ribonuclease Inhibitor"/>
    <property type="match status" value="1"/>
</dbReference>
<accession>A0A9P5ZCD1</accession>
<name>A0A9P5ZCD1_9AGAR</name>
<dbReference type="Proteomes" id="UP000807469">
    <property type="component" value="Unassembled WGS sequence"/>
</dbReference>
<reference evidence="1" key="1">
    <citation type="submission" date="2020-11" db="EMBL/GenBank/DDBJ databases">
        <authorList>
            <consortium name="DOE Joint Genome Institute"/>
            <person name="Ahrendt S."/>
            <person name="Riley R."/>
            <person name="Andreopoulos W."/>
            <person name="Labutti K."/>
            <person name="Pangilinan J."/>
            <person name="Ruiz-Duenas F.J."/>
            <person name="Barrasa J.M."/>
            <person name="Sanchez-Garcia M."/>
            <person name="Camarero S."/>
            <person name="Miyauchi S."/>
            <person name="Serrano A."/>
            <person name="Linde D."/>
            <person name="Babiker R."/>
            <person name="Drula E."/>
            <person name="Ayuso-Fernandez I."/>
            <person name="Pacheco R."/>
            <person name="Padilla G."/>
            <person name="Ferreira P."/>
            <person name="Barriuso J."/>
            <person name="Kellner H."/>
            <person name="Castanera R."/>
            <person name="Alfaro M."/>
            <person name="Ramirez L."/>
            <person name="Pisabarro A.G."/>
            <person name="Kuo A."/>
            <person name="Tritt A."/>
            <person name="Lipzen A."/>
            <person name="He G."/>
            <person name="Yan M."/>
            <person name="Ng V."/>
            <person name="Cullen D."/>
            <person name="Martin F."/>
            <person name="Rosso M.-N."/>
            <person name="Henrissat B."/>
            <person name="Hibbett D."/>
            <person name="Martinez A.T."/>
            <person name="Grigoriev I.V."/>
        </authorList>
    </citation>
    <scope>NUCLEOTIDE SEQUENCE</scope>
    <source>
        <strain evidence="1">CIRM-BRFM 674</strain>
    </source>
</reference>
<gene>
    <name evidence="1" type="ORF">BDN70DRAFT_872998</name>
</gene>
<dbReference type="Gene3D" id="1.20.1280.50">
    <property type="match status" value="1"/>
</dbReference>
<organism evidence="1 2">
    <name type="scientific">Pholiota conissans</name>
    <dbReference type="NCBI Taxonomy" id="109636"/>
    <lineage>
        <taxon>Eukaryota</taxon>
        <taxon>Fungi</taxon>
        <taxon>Dikarya</taxon>
        <taxon>Basidiomycota</taxon>
        <taxon>Agaricomycotina</taxon>
        <taxon>Agaricomycetes</taxon>
        <taxon>Agaricomycetidae</taxon>
        <taxon>Agaricales</taxon>
        <taxon>Agaricineae</taxon>
        <taxon>Strophariaceae</taxon>
        <taxon>Pholiota</taxon>
    </lineage>
</organism>
<evidence type="ECO:0000313" key="1">
    <source>
        <dbReference type="EMBL" id="KAF9484110.1"/>
    </source>
</evidence>